<dbReference type="GO" id="GO:0005874">
    <property type="term" value="C:microtubule"/>
    <property type="evidence" value="ECO:0007669"/>
    <property type="project" value="UniProtKB-KW"/>
</dbReference>
<evidence type="ECO:0000313" key="10">
    <source>
        <dbReference type="EMBL" id="RCI08677.1"/>
    </source>
</evidence>
<feature type="domain" description="Gamma tubulin complex component C-terminal" evidence="7">
    <location>
        <begin position="1280"/>
        <end position="1543"/>
    </location>
</feature>
<dbReference type="Pfam" id="PF14609">
    <property type="entry name" value="GCP5-Mod21_N"/>
    <property type="match status" value="1"/>
</dbReference>
<reference evidence="10 11" key="1">
    <citation type="journal article" date="2015" name="BMC Genomics">
        <title>Insights from the genome of Ophiocordyceps polyrhachis-furcata to pathogenicity and host specificity in insect fungi.</title>
        <authorList>
            <person name="Wichadakul D."/>
            <person name="Kobmoo N."/>
            <person name="Ingsriswang S."/>
            <person name="Tangphatsornruang S."/>
            <person name="Chantasingh D."/>
            <person name="Luangsa-ard J.J."/>
            <person name="Eurwilaichitr L."/>
        </authorList>
    </citation>
    <scope>NUCLEOTIDE SEQUENCE [LARGE SCALE GENOMIC DNA]</scope>
    <source>
        <strain evidence="10 11">BCC 54312</strain>
    </source>
</reference>
<feature type="compositionally biased region" description="Basic and acidic residues" evidence="6">
    <location>
        <begin position="151"/>
        <end position="160"/>
    </location>
</feature>
<dbReference type="Pfam" id="PF17681">
    <property type="entry name" value="GCP_N_terminal"/>
    <property type="match status" value="1"/>
</dbReference>
<dbReference type="InterPro" id="IPR040457">
    <property type="entry name" value="GCP_C"/>
</dbReference>
<dbReference type="GO" id="GO:0043015">
    <property type="term" value="F:gamma-tubulin binding"/>
    <property type="evidence" value="ECO:0007669"/>
    <property type="project" value="InterPro"/>
</dbReference>
<evidence type="ECO:0000259" key="8">
    <source>
        <dbReference type="Pfam" id="PF14609"/>
    </source>
</evidence>
<feature type="compositionally biased region" description="Low complexity" evidence="6">
    <location>
        <begin position="135"/>
        <end position="146"/>
    </location>
</feature>
<evidence type="ECO:0000256" key="1">
    <source>
        <dbReference type="ARBA" id="ARBA00004245"/>
    </source>
</evidence>
<dbReference type="STRING" id="1330021.A0A367L2P7"/>
<gene>
    <name evidence="10" type="ORF">L249_4854</name>
</gene>
<accession>A0A367L2P7</accession>
<evidence type="ECO:0000259" key="9">
    <source>
        <dbReference type="Pfam" id="PF17681"/>
    </source>
</evidence>
<dbReference type="Pfam" id="PF04130">
    <property type="entry name" value="GCP_C_terminal"/>
    <property type="match status" value="1"/>
</dbReference>
<proteinExistence type="inferred from homology"/>
<dbReference type="OrthoDB" id="66546at2759"/>
<sequence>MLVPAICKVQLAISGQEEFRECSRYEVEWFIGRDSTEAPDLCSSPWESGHQIRKEEKKVFVRAGAGPTNARVAATSQNVLDLSFAMWWPKKQTLSNGHRSSPAPLLWPDASAKIPDRKEKASKFLAPGDIPPSRSPSHSHSKSFSSQERAATADEDKKSPDPNTNPAKHIALRSKSVPDLARLPKALTCSRTALVEQAFGQFLLDSTLQNLWPQVVRQAGNRKQAERNIGLLLRHYVDNLRGSETDSGDLERAITKFNGGGRHIISRRIVEDHCEQLNPSSSPVEPDEDDYALDNQAAEVQGAFESQCKILSHLIFDPDSFESFKTSVRLSIESGMPARRGLGSVLRQALRAGQILVENFIQSQTEQPVPPGKKRVRWTCVCTIPSKKRAERTDWLATQRCGKKLYDDYVELREGAVQDLQTILDQYYNPNLRVGDNNHPPRTPWNRFQDIVAKLGGIVYESTTQMLLPMFNQDNVAPASFGSCTAPSFKSAGAFHHGFVLLCIPYMRWATNVHHVDICGHSVAINFFKQLPLIYNKARGNQWRWWLRRVKSIEFVKFEMFHDNLVNIAMSPSIPDLPIDKRHYVHDSVEMMPPIGPNLLMHCFDDPDKMNEVLPIVLKRIPKRLGRLNVCPEKGSSYGWGLQFVEGLNEFSVVLCCSAGFVVCLVLSLVWTIVRQDGIVQWLLEPDLVQIDARSGSGLTALHCAAMYCYAACDRLALALSAAQGPGRGVKEALGVDVEFSRRGRVMAFATRLGPLVEDLVQTLTQSTAQSTSSLSDAILRKLKSHPYLRTNPFEIEDRLQGLDERFRVNNRDGLADALNQRLHSLSQHPSPWHPDVLHLLLELSDQPTFKTRLQSLDALENSRELPPEDAPLRWEEIAREDGWDRDGDLWRSPVYSNDDSDSEHVCQSSAAESSDGTSLPDDQPPPVAEDYVMYPSASEALQSVLEAQAWRTKPHQSAPCTAVPELQVVREALFMLQGFECSIFNGTADPVPDFQMADAAPETSTALIGSLAETGRRMRVLRQFVAQPQTVPHVQALQDCLCRHLADVDRKLSAMQARFASPEGEVVVSLMAVMSEIDSWVEPLLSLSDIVKRCDDASSSNAFRYLERIFDEACVAQVADKPGTYELLVRVFVECFNVYLHPVQLWMLEGKLLHGDEPFFITEPCSHVPLGDTWRSRFQIRKTVEGRPFAPSFLQPAVGNIYKAGKNMVALRLLSKEKATASLPLCQELHLDYDVLCPAGFELAPFSDLFDTAFGRWVQSRCLQLGAKLKTTVVEIWGLFTSLDSLRDLYLMAEGRAAASFCDALFARLDSTDAGWCDRYALTTAGREAFASLVDPSRLAISVDPDCRPVGSESVRAALACIKIGYRLPWPVQMIVTAESMAHYHAVFTLLLQIKRATYALHKTRSRDKSWVERQNEGQRSLFYSIRCKLLWFCATLHTYLAMQVLGPTEAQMRRDLEAAGDVDSMIGAQCSGTERMAEEACLGRELASFREKMLDVLDLAVKLEYDQRQQVEGLCLESLDDMAAAFDRLARSVCQELRGAARRSSRPASAKWDILADMLQMGVRDDR</sequence>
<feature type="domain" description="Gamma-Tubulin ring complex non-core subunit mod21 N-terminal" evidence="8">
    <location>
        <begin position="809"/>
        <end position="902"/>
    </location>
</feature>
<evidence type="ECO:0000256" key="2">
    <source>
        <dbReference type="ARBA" id="ARBA00010337"/>
    </source>
</evidence>
<comment type="similarity">
    <text evidence="2">Belongs to the TUBGCP family.</text>
</comment>
<organism evidence="10 11">
    <name type="scientific">Ophiocordyceps polyrhachis-furcata BCC 54312</name>
    <dbReference type="NCBI Taxonomy" id="1330021"/>
    <lineage>
        <taxon>Eukaryota</taxon>
        <taxon>Fungi</taxon>
        <taxon>Dikarya</taxon>
        <taxon>Ascomycota</taxon>
        <taxon>Pezizomycotina</taxon>
        <taxon>Sordariomycetes</taxon>
        <taxon>Hypocreomycetidae</taxon>
        <taxon>Hypocreales</taxon>
        <taxon>Ophiocordycipitaceae</taxon>
        <taxon>Ophiocordyceps</taxon>
    </lineage>
</organism>
<feature type="compositionally biased region" description="Polar residues" evidence="6">
    <location>
        <begin position="906"/>
        <end position="918"/>
    </location>
</feature>
<keyword evidence="5" id="KW-0206">Cytoskeleton</keyword>
<dbReference type="GO" id="GO:0051011">
    <property type="term" value="F:microtubule minus-end binding"/>
    <property type="evidence" value="ECO:0007669"/>
    <property type="project" value="TreeGrafter"/>
</dbReference>
<evidence type="ECO:0000256" key="5">
    <source>
        <dbReference type="ARBA" id="ARBA00023212"/>
    </source>
</evidence>
<feature type="region of interest" description="Disordered" evidence="6">
    <location>
        <begin position="889"/>
        <end position="929"/>
    </location>
</feature>
<dbReference type="EMBL" id="LKCN02000018">
    <property type="protein sequence ID" value="RCI08677.1"/>
    <property type="molecule type" value="Genomic_DNA"/>
</dbReference>
<dbReference type="InterPro" id="IPR041470">
    <property type="entry name" value="GCP_N"/>
</dbReference>
<dbReference type="InterPro" id="IPR007259">
    <property type="entry name" value="GCP"/>
</dbReference>
<evidence type="ECO:0000313" key="11">
    <source>
        <dbReference type="Proteomes" id="UP000253664"/>
    </source>
</evidence>
<dbReference type="Gene3D" id="1.20.120.1900">
    <property type="entry name" value="Gamma-tubulin complex, C-terminal domain"/>
    <property type="match status" value="1"/>
</dbReference>
<evidence type="ECO:0000256" key="3">
    <source>
        <dbReference type="ARBA" id="ARBA00022490"/>
    </source>
</evidence>
<dbReference type="PANTHER" id="PTHR19302">
    <property type="entry name" value="GAMMA TUBULIN COMPLEX PROTEIN"/>
    <property type="match status" value="1"/>
</dbReference>
<comment type="caution">
    <text evidence="10">The sequence shown here is derived from an EMBL/GenBank/DDBJ whole genome shotgun (WGS) entry which is preliminary data.</text>
</comment>
<feature type="region of interest" description="Disordered" evidence="6">
    <location>
        <begin position="123"/>
        <end position="173"/>
    </location>
</feature>
<dbReference type="InterPro" id="IPR042241">
    <property type="entry name" value="GCP_C_sf"/>
</dbReference>
<dbReference type="GO" id="GO:0031122">
    <property type="term" value="P:cytoplasmic microtubule organization"/>
    <property type="evidence" value="ECO:0007669"/>
    <property type="project" value="TreeGrafter"/>
</dbReference>
<keyword evidence="11" id="KW-1185">Reference proteome</keyword>
<protein>
    <recommendedName>
        <fullName evidence="12">Spindle pole body component</fullName>
    </recommendedName>
</protein>
<dbReference type="InterPro" id="IPR059169">
    <property type="entry name" value="GCP5_N_ext"/>
</dbReference>
<evidence type="ECO:0000256" key="4">
    <source>
        <dbReference type="ARBA" id="ARBA00022701"/>
    </source>
</evidence>
<dbReference type="GO" id="GO:0000930">
    <property type="term" value="C:gamma-tubulin complex"/>
    <property type="evidence" value="ECO:0007669"/>
    <property type="project" value="TreeGrafter"/>
</dbReference>
<dbReference type="GO" id="GO:0051321">
    <property type="term" value="P:meiotic cell cycle"/>
    <property type="evidence" value="ECO:0007669"/>
    <property type="project" value="TreeGrafter"/>
</dbReference>
<evidence type="ECO:0000256" key="6">
    <source>
        <dbReference type="SAM" id="MobiDB-lite"/>
    </source>
</evidence>
<dbReference type="GO" id="GO:0005816">
    <property type="term" value="C:spindle pole body"/>
    <property type="evidence" value="ECO:0007669"/>
    <property type="project" value="UniProtKB-ARBA"/>
</dbReference>
<keyword evidence="4" id="KW-0493">Microtubule</keyword>
<name>A0A367L2P7_9HYPO</name>
<dbReference type="GO" id="GO:0007020">
    <property type="term" value="P:microtubule nucleation"/>
    <property type="evidence" value="ECO:0007669"/>
    <property type="project" value="InterPro"/>
</dbReference>
<evidence type="ECO:0008006" key="12">
    <source>
        <dbReference type="Google" id="ProtNLM"/>
    </source>
</evidence>
<feature type="domain" description="Gamma tubulin complex component protein N-terminal" evidence="9">
    <location>
        <begin position="970"/>
        <end position="1265"/>
    </location>
</feature>
<dbReference type="Proteomes" id="UP000253664">
    <property type="component" value="Unassembled WGS sequence"/>
</dbReference>
<dbReference type="GO" id="GO:0000922">
    <property type="term" value="C:spindle pole"/>
    <property type="evidence" value="ECO:0007669"/>
    <property type="project" value="InterPro"/>
</dbReference>
<dbReference type="PANTHER" id="PTHR19302:SF33">
    <property type="entry name" value="GAMMA-TUBULIN COMPLEX COMPONENT 5"/>
    <property type="match status" value="1"/>
</dbReference>
<comment type="subcellular location">
    <subcellularLocation>
        <location evidence="1">Cytoplasm</location>
        <location evidence="1">Cytoskeleton</location>
    </subcellularLocation>
</comment>
<evidence type="ECO:0000259" key="7">
    <source>
        <dbReference type="Pfam" id="PF04130"/>
    </source>
</evidence>
<dbReference type="InterPro" id="IPR032797">
    <property type="entry name" value="Mod21_N"/>
</dbReference>
<dbReference type="GO" id="GO:0051225">
    <property type="term" value="P:spindle assembly"/>
    <property type="evidence" value="ECO:0007669"/>
    <property type="project" value="TreeGrafter"/>
</dbReference>
<dbReference type="GO" id="GO:0000278">
    <property type="term" value="P:mitotic cell cycle"/>
    <property type="evidence" value="ECO:0007669"/>
    <property type="project" value="TreeGrafter"/>
</dbReference>
<keyword evidence="3" id="KW-0963">Cytoplasm</keyword>
<dbReference type="CDD" id="cd22572">
    <property type="entry name" value="GCP5_NTD"/>
    <property type="match status" value="1"/>
</dbReference>